<evidence type="ECO:0008006" key="4">
    <source>
        <dbReference type="Google" id="ProtNLM"/>
    </source>
</evidence>
<name>A0AAV4X1I5_CAEEX</name>
<evidence type="ECO:0000313" key="3">
    <source>
        <dbReference type="Proteomes" id="UP001054945"/>
    </source>
</evidence>
<evidence type="ECO:0000313" key="2">
    <source>
        <dbReference type="EMBL" id="GIY88676.1"/>
    </source>
</evidence>
<evidence type="ECO:0000256" key="1">
    <source>
        <dbReference type="SAM" id="Phobius"/>
    </source>
</evidence>
<keyword evidence="1" id="KW-1133">Transmembrane helix</keyword>
<dbReference type="EMBL" id="BPLR01017089">
    <property type="protein sequence ID" value="GIY88676.1"/>
    <property type="molecule type" value="Genomic_DNA"/>
</dbReference>
<reference evidence="2 3" key="1">
    <citation type="submission" date="2021-06" db="EMBL/GenBank/DDBJ databases">
        <title>Caerostris extrusa draft genome.</title>
        <authorList>
            <person name="Kono N."/>
            <person name="Arakawa K."/>
        </authorList>
    </citation>
    <scope>NUCLEOTIDE SEQUENCE [LARGE SCALE GENOMIC DNA]</scope>
</reference>
<dbReference type="Proteomes" id="UP001054945">
    <property type="component" value="Unassembled WGS sequence"/>
</dbReference>
<comment type="caution">
    <text evidence="2">The sequence shown here is derived from an EMBL/GenBank/DDBJ whole genome shotgun (WGS) entry which is preliminary data.</text>
</comment>
<organism evidence="2 3">
    <name type="scientific">Caerostris extrusa</name>
    <name type="common">Bark spider</name>
    <name type="synonym">Caerostris bankana</name>
    <dbReference type="NCBI Taxonomy" id="172846"/>
    <lineage>
        <taxon>Eukaryota</taxon>
        <taxon>Metazoa</taxon>
        <taxon>Ecdysozoa</taxon>
        <taxon>Arthropoda</taxon>
        <taxon>Chelicerata</taxon>
        <taxon>Arachnida</taxon>
        <taxon>Araneae</taxon>
        <taxon>Araneomorphae</taxon>
        <taxon>Entelegynae</taxon>
        <taxon>Araneoidea</taxon>
        <taxon>Araneidae</taxon>
        <taxon>Caerostris</taxon>
    </lineage>
</organism>
<keyword evidence="1" id="KW-0812">Transmembrane</keyword>
<protein>
    <recommendedName>
        <fullName evidence="4">Transmembrane protein</fullName>
    </recommendedName>
</protein>
<dbReference type="AlphaFoldDB" id="A0AAV4X1I5"/>
<sequence length="102" mass="10574">MKFIIDLKKFVIPSNILPKKPFSTTSSSVTVSMGIEVVLVVLVVAMGVGVVLVTIGCGFGGSVVIIPPPSVQGESTISTANPQKVLKIPLYNLTAGGVVKYS</sequence>
<accession>A0AAV4X1I5</accession>
<feature type="transmembrane region" description="Helical" evidence="1">
    <location>
        <begin position="37"/>
        <end position="66"/>
    </location>
</feature>
<keyword evidence="1" id="KW-0472">Membrane</keyword>
<gene>
    <name evidence="2" type="ORF">CEXT_569461</name>
</gene>
<proteinExistence type="predicted"/>
<keyword evidence="3" id="KW-1185">Reference proteome</keyword>